<dbReference type="PANTHER" id="PTHR33710">
    <property type="entry name" value="BNAC02G09200D PROTEIN"/>
    <property type="match status" value="1"/>
</dbReference>
<dbReference type="InterPro" id="IPR036691">
    <property type="entry name" value="Endo/exonu/phosph_ase_sf"/>
</dbReference>
<dbReference type="OrthoDB" id="852204at2759"/>
<dbReference type="Proteomes" id="UP001153076">
    <property type="component" value="Unassembled WGS sequence"/>
</dbReference>
<gene>
    <name evidence="1" type="ORF">Cgig2_033485</name>
</gene>
<dbReference type="AlphaFoldDB" id="A0A9Q1GLD4"/>
<proteinExistence type="predicted"/>
<reference evidence="1" key="1">
    <citation type="submission" date="2022-04" db="EMBL/GenBank/DDBJ databases">
        <title>Carnegiea gigantea Genome sequencing and assembly v2.</title>
        <authorList>
            <person name="Copetti D."/>
            <person name="Sanderson M.J."/>
            <person name="Burquez A."/>
            <person name="Wojciechowski M.F."/>
        </authorList>
    </citation>
    <scope>NUCLEOTIDE SEQUENCE</scope>
    <source>
        <strain evidence="1">SGP5-SGP5p</strain>
        <tissue evidence="1">Aerial part</tissue>
    </source>
</reference>
<organism evidence="1 2">
    <name type="scientific">Carnegiea gigantea</name>
    <dbReference type="NCBI Taxonomy" id="171969"/>
    <lineage>
        <taxon>Eukaryota</taxon>
        <taxon>Viridiplantae</taxon>
        <taxon>Streptophyta</taxon>
        <taxon>Embryophyta</taxon>
        <taxon>Tracheophyta</taxon>
        <taxon>Spermatophyta</taxon>
        <taxon>Magnoliopsida</taxon>
        <taxon>eudicotyledons</taxon>
        <taxon>Gunneridae</taxon>
        <taxon>Pentapetalae</taxon>
        <taxon>Caryophyllales</taxon>
        <taxon>Cactineae</taxon>
        <taxon>Cactaceae</taxon>
        <taxon>Cactoideae</taxon>
        <taxon>Echinocereeae</taxon>
        <taxon>Carnegiea</taxon>
    </lineage>
</organism>
<name>A0A9Q1GLD4_9CARY</name>
<evidence type="ECO:0000313" key="2">
    <source>
        <dbReference type="Proteomes" id="UP001153076"/>
    </source>
</evidence>
<evidence type="ECO:0008006" key="3">
    <source>
        <dbReference type="Google" id="ProtNLM"/>
    </source>
</evidence>
<accession>A0A9Q1GLD4</accession>
<protein>
    <recommendedName>
        <fullName evidence="3">Endonuclease/exonuclease/phosphatase domain-containing protein</fullName>
    </recommendedName>
</protein>
<keyword evidence="2" id="KW-1185">Reference proteome</keyword>
<evidence type="ECO:0000313" key="1">
    <source>
        <dbReference type="EMBL" id="KAJ8422846.1"/>
    </source>
</evidence>
<sequence length="254" mass="29151">MSECIAPRSLYCWKLILVDQEPMRSATVSGFEISSEWRPGATKVEYGSFRWIVLEAHEQFITMEISTGAVYANPHPSNRGELWDKLESWASRINRPWPMAGDFNETRSLEERDHSGPDMARRCSKFNNWIENNALIDIGFSGPKYTWVRGLSLETRKCARLDCAVYDMEWRLKFQEGGVKHLVQTQSDHAPILISISGVPSSPSETKPFCLHSRLFRHMPCKHVESLTQYVTRLIERSDDSYGQAQIQNASHIL</sequence>
<dbReference type="EMBL" id="JAKOGI010002131">
    <property type="protein sequence ID" value="KAJ8422846.1"/>
    <property type="molecule type" value="Genomic_DNA"/>
</dbReference>
<comment type="caution">
    <text evidence="1">The sequence shown here is derived from an EMBL/GenBank/DDBJ whole genome shotgun (WGS) entry which is preliminary data.</text>
</comment>
<dbReference type="SUPFAM" id="SSF56219">
    <property type="entry name" value="DNase I-like"/>
    <property type="match status" value="1"/>
</dbReference>
<dbReference type="PANTHER" id="PTHR33710:SF64">
    <property type="entry name" value="ENDONUCLEASE_EXONUCLEASE_PHOSPHATASE DOMAIN-CONTAINING PROTEIN"/>
    <property type="match status" value="1"/>
</dbReference>
<dbReference type="Gene3D" id="3.60.10.10">
    <property type="entry name" value="Endonuclease/exonuclease/phosphatase"/>
    <property type="match status" value="1"/>
</dbReference>